<reference evidence="1 2" key="1">
    <citation type="journal article" date="2014" name="Genome Announc.">
        <title>Complete Genome Sequence of Pseudomonas sp. Strain TKP, Isolated from a gamma-Hexachlorocyclohexane-Degrading Mixed Culture.</title>
        <authorList>
            <person name="Ohtsubo Y."/>
            <person name="Kishida K."/>
            <person name="Sato T."/>
            <person name="Tabata M."/>
            <person name="Kawasumi T."/>
            <person name="Ogura Y."/>
            <person name="Hayashi T."/>
            <person name="Tsuda M."/>
            <person name="Nagata Y."/>
        </authorList>
    </citation>
    <scope>NUCLEOTIDE SEQUENCE [LARGE SCALE GENOMIC DNA]</scope>
    <source>
        <strain evidence="1 2">TKP</strain>
    </source>
</reference>
<accession>A0ACA7P9H6</accession>
<keyword evidence="2" id="KW-1185">Reference proteome</keyword>
<organism evidence="1 2">
    <name type="scientific">Pseudomonas gorinensis</name>
    <dbReference type="NCBI Taxonomy" id="3240790"/>
    <lineage>
        <taxon>Bacteria</taxon>
        <taxon>Pseudomonadati</taxon>
        <taxon>Pseudomonadota</taxon>
        <taxon>Gammaproteobacteria</taxon>
        <taxon>Pseudomonadales</taxon>
        <taxon>Pseudomonadaceae</taxon>
        <taxon>Pseudomonas</taxon>
    </lineage>
</organism>
<evidence type="ECO:0000313" key="2">
    <source>
        <dbReference type="Proteomes" id="UP000018725"/>
    </source>
</evidence>
<sequence>MFTAKGPWPWSFLMVDHSPPPRLALSTASLIARLVGIGAVVAVVAGAFAYVNGTLDPQRLRPTTLVNALETNNGVHPGFRRNHAKGVCVAGYFESSAEARAYSSAQVFSAAKTPIIGRFALPSGNPYAPDSSVPIRSFAVQFTQANGQQWRTGMNSMPVFPVGTPEAFYQLLKAGAPDPATGKPNPASMPAFFASHPETAPFLAWVKTARPSASYATETYNGINAFYLVSADGKRQAVRWGVVPQSQDAPGDSAPAGNDFLEKDLVQRLAAGPLRWQLNMTLANPGDPLDDASKTWAGEHKVINVGSLVLDSSQPQADGDCRDINFDPLILPSGIEASNDPLLAARSAAYASSYLRRAGEVSPLHNAPQESKP</sequence>
<name>A0ACA7P9H6_9PSED</name>
<dbReference type="Proteomes" id="UP000018725">
    <property type="component" value="Chromosome"/>
</dbReference>
<gene>
    <name evidence="1" type="ORF">U771_20535</name>
</gene>
<proteinExistence type="predicted"/>
<protein>
    <submittedName>
        <fullName evidence="1">Catalase</fullName>
    </submittedName>
</protein>
<evidence type="ECO:0000313" key="1">
    <source>
        <dbReference type="EMBL" id="AHC36618.1"/>
    </source>
</evidence>
<dbReference type="EMBL" id="CP006852">
    <property type="protein sequence ID" value="AHC36618.1"/>
    <property type="molecule type" value="Genomic_DNA"/>
</dbReference>